<name>A0A385E0B1_9CAUD</name>
<reference evidence="1 2" key="1">
    <citation type="submission" date="2018-07" db="EMBL/GenBank/DDBJ databases">
        <authorList>
            <person name="Roberston F.H."/>
            <person name="Ghiringhelli B.C."/>
            <person name="Garcia S."/>
            <person name="Henry S."/>
            <person name="Naegele L."/>
            <person name="Slowan-Pomeroy T."/>
            <person name="Briggs L.A."/>
            <person name="Warner M.H."/>
            <person name="Garlena R.A."/>
            <person name="Russell D.A."/>
            <person name="Pope W.H."/>
            <person name="Jacobs-Sera D."/>
            <person name="Hatfull G.F."/>
        </authorList>
    </citation>
    <scope>NUCLEOTIDE SEQUENCE [LARGE SCALE GENOMIC DNA]</scope>
</reference>
<dbReference type="EMBL" id="MH651189">
    <property type="protein sequence ID" value="AXQ65181.1"/>
    <property type="molecule type" value="Genomic_DNA"/>
</dbReference>
<organism evidence="1 2">
    <name type="scientific">Gordonia phage Schmidt</name>
    <dbReference type="NCBI Taxonomy" id="2301697"/>
    <lineage>
        <taxon>Viruses</taxon>
        <taxon>Duplodnaviria</taxon>
        <taxon>Heunggongvirae</taxon>
        <taxon>Uroviricota</taxon>
        <taxon>Caudoviricetes</taxon>
        <taxon>Ruthgordonvirinae</taxon>
        <taxon>Schmidtvirus</taxon>
        <taxon>Schmidtvirus schmidt</taxon>
    </lineage>
</organism>
<dbReference type="KEGG" id="vg:63911738"/>
<proteinExistence type="predicted"/>
<sequence>MSVFGDKAAVDKMIQQFKTAQEVDAWLGEEHRKAREQFTEVAVSLRALCESQPQWKDYVTEALQRGN</sequence>
<keyword evidence="2" id="KW-1185">Reference proteome</keyword>
<dbReference type="GeneID" id="63911738"/>
<dbReference type="Proteomes" id="UP000262719">
    <property type="component" value="Segment"/>
</dbReference>
<gene>
    <name evidence="1" type="primary">61</name>
    <name evidence="1" type="ORF">SEA_SCHMIDT_61</name>
</gene>
<accession>A0A385E0B1</accession>
<evidence type="ECO:0000313" key="2">
    <source>
        <dbReference type="Proteomes" id="UP000262719"/>
    </source>
</evidence>
<evidence type="ECO:0000313" key="1">
    <source>
        <dbReference type="EMBL" id="AXQ65181.1"/>
    </source>
</evidence>
<protein>
    <submittedName>
        <fullName evidence="1">Uncharacterized protein</fullName>
    </submittedName>
</protein>
<dbReference type="RefSeq" id="YP_010051001.1">
    <property type="nucleotide sequence ID" value="NC_054436.1"/>
</dbReference>